<dbReference type="EMBL" id="LBTW01000073">
    <property type="protein sequence ID" value="KKQ46652.1"/>
    <property type="molecule type" value="Genomic_DNA"/>
</dbReference>
<evidence type="ECO:0000256" key="1">
    <source>
        <dbReference type="ARBA" id="ARBA00003456"/>
    </source>
</evidence>
<organism evidence="10 11">
    <name type="scientific">Candidatus Woesebacteria bacterium GW2011_GWD1_38_10</name>
    <dbReference type="NCBI Taxonomy" id="1618592"/>
    <lineage>
        <taxon>Bacteria</taxon>
        <taxon>Candidatus Woeseibacteriota</taxon>
    </lineage>
</organism>
<dbReference type="InterPro" id="IPR000131">
    <property type="entry name" value="ATP_synth_F1_gsu"/>
</dbReference>
<evidence type="ECO:0000256" key="7">
    <source>
        <dbReference type="ARBA" id="ARBA00023136"/>
    </source>
</evidence>
<evidence type="ECO:0000256" key="3">
    <source>
        <dbReference type="ARBA" id="ARBA00007681"/>
    </source>
</evidence>
<comment type="similarity">
    <text evidence="3">Belongs to the ATPase gamma chain family.</text>
</comment>
<gene>
    <name evidence="10" type="ORF">US67_C0073G0002</name>
</gene>
<keyword evidence="7" id="KW-0472">Membrane</keyword>
<reference evidence="10 11" key="1">
    <citation type="journal article" date="2015" name="Nature">
        <title>rRNA introns, odd ribosomes, and small enigmatic genomes across a large radiation of phyla.</title>
        <authorList>
            <person name="Brown C.T."/>
            <person name="Hug L.A."/>
            <person name="Thomas B.C."/>
            <person name="Sharon I."/>
            <person name="Castelle C.J."/>
            <person name="Singh A."/>
            <person name="Wilkins M.J."/>
            <person name="Williams K.H."/>
            <person name="Banfield J.F."/>
        </authorList>
    </citation>
    <scope>NUCLEOTIDE SEQUENCE [LARGE SCALE GENOMIC DNA]</scope>
</reference>
<accession>A0A0G0HWN1</accession>
<evidence type="ECO:0000256" key="5">
    <source>
        <dbReference type="ARBA" id="ARBA00022781"/>
    </source>
</evidence>
<dbReference type="AlphaFoldDB" id="A0A0G0HWN1"/>
<evidence type="ECO:0000313" key="10">
    <source>
        <dbReference type="EMBL" id="KKQ46652.1"/>
    </source>
</evidence>
<keyword evidence="5" id="KW-0375">Hydrogen ion transport</keyword>
<protein>
    <submittedName>
        <fullName evidence="10">ATP synthase gamma chain</fullName>
    </submittedName>
</protein>
<name>A0A0G0HWN1_9BACT</name>
<evidence type="ECO:0000256" key="6">
    <source>
        <dbReference type="ARBA" id="ARBA00023065"/>
    </source>
</evidence>
<evidence type="ECO:0000313" key="11">
    <source>
        <dbReference type="Proteomes" id="UP000034366"/>
    </source>
</evidence>
<dbReference type="GO" id="GO:0045259">
    <property type="term" value="C:proton-transporting ATP synthase complex"/>
    <property type="evidence" value="ECO:0007669"/>
    <property type="project" value="UniProtKB-KW"/>
</dbReference>
<dbReference type="Pfam" id="PF00231">
    <property type="entry name" value="ATP-synt"/>
    <property type="match status" value="1"/>
</dbReference>
<sequence length="288" mass="33511">MSTLIDIKENIKNLQALGDLINAYEEIASIRMKKIRDTVLRNRIYQEEVNGIFEKVRKWYSRETFALAKNRGKSKQITFIPHNGKNVAVLMSANTGLYGSIVPDTYRMFIKEARETQSEITIIGKYGFQLFLSENIGKPYTYFDYPDFGDDNDKLYEIIKHIVQYEQIHVFYGKFRNIISQESTMLSVSAKIELSDEGDDGKKKEYYIFEPTLEKILIFFETQIFSSLFQQSMKESQLSKFASRFVAMDKASTNTETEMNKLEFDKNRIMHNNFNKKQLNVVAGLMGT</sequence>
<keyword evidence="6" id="KW-0406">Ion transport</keyword>
<comment type="subcellular location">
    <subcellularLocation>
        <location evidence="2">Membrane</location>
        <topology evidence="2">Peripheral membrane protein</topology>
    </subcellularLocation>
</comment>
<dbReference type="Proteomes" id="UP000034366">
    <property type="component" value="Unassembled WGS sequence"/>
</dbReference>
<keyword evidence="9" id="KW-0066">ATP synthesis</keyword>
<keyword evidence="8" id="KW-0139">CF(1)</keyword>
<dbReference type="PRINTS" id="PR00126">
    <property type="entry name" value="ATPASEGAMMA"/>
</dbReference>
<dbReference type="InterPro" id="IPR035968">
    <property type="entry name" value="ATP_synth_F1_ATPase_gsu"/>
</dbReference>
<evidence type="ECO:0000256" key="8">
    <source>
        <dbReference type="ARBA" id="ARBA00023196"/>
    </source>
</evidence>
<proteinExistence type="inferred from homology"/>
<dbReference type="GO" id="GO:0046933">
    <property type="term" value="F:proton-transporting ATP synthase activity, rotational mechanism"/>
    <property type="evidence" value="ECO:0007669"/>
    <property type="project" value="InterPro"/>
</dbReference>
<evidence type="ECO:0000256" key="4">
    <source>
        <dbReference type="ARBA" id="ARBA00022448"/>
    </source>
</evidence>
<dbReference type="Gene3D" id="3.40.1380.10">
    <property type="match status" value="1"/>
</dbReference>
<comment type="function">
    <text evidence="1">Produces ATP from ADP in the presence of a proton gradient across the membrane. The gamma chain is believed to be important in regulating ATPase activity and the flow of protons through the CF(0) complex.</text>
</comment>
<evidence type="ECO:0000256" key="9">
    <source>
        <dbReference type="ARBA" id="ARBA00023310"/>
    </source>
</evidence>
<evidence type="ECO:0000256" key="2">
    <source>
        <dbReference type="ARBA" id="ARBA00004170"/>
    </source>
</evidence>
<keyword evidence="4" id="KW-0813">Transport</keyword>
<dbReference type="SUPFAM" id="SSF52943">
    <property type="entry name" value="ATP synthase (F1-ATPase), gamma subunit"/>
    <property type="match status" value="1"/>
</dbReference>
<comment type="caution">
    <text evidence="10">The sequence shown here is derived from an EMBL/GenBank/DDBJ whole genome shotgun (WGS) entry which is preliminary data.</text>
</comment>